<dbReference type="AlphaFoldDB" id="A0A4Q4TGR8"/>
<keyword evidence="3" id="KW-1185">Reference proteome</keyword>
<dbReference type="Proteomes" id="UP000293360">
    <property type="component" value="Unassembled WGS sequence"/>
</dbReference>
<dbReference type="EMBL" id="QJNU01000143">
    <property type="protein sequence ID" value="RYP06076.1"/>
    <property type="molecule type" value="Genomic_DNA"/>
</dbReference>
<evidence type="ECO:0000313" key="3">
    <source>
        <dbReference type="Proteomes" id="UP000293360"/>
    </source>
</evidence>
<gene>
    <name evidence="2" type="ORF">DL764_003366</name>
</gene>
<evidence type="ECO:0000313" key="2">
    <source>
        <dbReference type="EMBL" id="RYP06076.1"/>
    </source>
</evidence>
<name>A0A4Q4TGR8_9PEZI</name>
<comment type="caution">
    <text evidence="2">The sequence shown here is derived from an EMBL/GenBank/DDBJ whole genome shotgun (WGS) entry which is preliminary data.</text>
</comment>
<evidence type="ECO:0000256" key="1">
    <source>
        <dbReference type="SAM" id="MobiDB-lite"/>
    </source>
</evidence>
<protein>
    <submittedName>
        <fullName evidence="2">Uncharacterized protein</fullName>
    </submittedName>
</protein>
<reference evidence="2 3" key="1">
    <citation type="submission" date="2018-06" db="EMBL/GenBank/DDBJ databases">
        <title>Complete Genomes of Monosporascus.</title>
        <authorList>
            <person name="Robinson A.J."/>
            <person name="Natvig D.O."/>
        </authorList>
    </citation>
    <scope>NUCLEOTIDE SEQUENCE [LARGE SCALE GENOMIC DNA]</scope>
    <source>
        <strain evidence="2 3">CBS 110550</strain>
    </source>
</reference>
<organism evidence="2 3">
    <name type="scientific">Monosporascus ibericus</name>
    <dbReference type="NCBI Taxonomy" id="155417"/>
    <lineage>
        <taxon>Eukaryota</taxon>
        <taxon>Fungi</taxon>
        <taxon>Dikarya</taxon>
        <taxon>Ascomycota</taxon>
        <taxon>Pezizomycotina</taxon>
        <taxon>Sordariomycetes</taxon>
        <taxon>Xylariomycetidae</taxon>
        <taxon>Xylariales</taxon>
        <taxon>Xylariales incertae sedis</taxon>
        <taxon>Monosporascus</taxon>
    </lineage>
</organism>
<feature type="region of interest" description="Disordered" evidence="1">
    <location>
        <begin position="1"/>
        <end position="30"/>
    </location>
</feature>
<accession>A0A4Q4TGR8</accession>
<sequence length="134" mass="14404">MVGSPKESAEAARTGSRQGGLGGSPYPRPSSIHDEVKAAASVLLLPSLWAALLDEDLSQAENVPGKGHGWVGRLDRAVGFGSIELEDGGELGQRRIPKCSNIWDGLPRCWHSSLLKLLKLRCTMRKAEPSYLSV</sequence>
<proteinExistence type="predicted"/>